<evidence type="ECO:0000313" key="3">
    <source>
        <dbReference type="Proteomes" id="UP000034344"/>
    </source>
</evidence>
<comment type="caution">
    <text evidence="2">The sequence shown here is derived from an EMBL/GenBank/DDBJ whole genome shotgun (WGS) entry which is preliminary data.</text>
</comment>
<feature type="transmembrane region" description="Helical" evidence="1">
    <location>
        <begin position="216"/>
        <end position="240"/>
    </location>
</feature>
<keyword evidence="1" id="KW-0812">Transmembrane</keyword>
<feature type="transmembrane region" description="Helical" evidence="1">
    <location>
        <begin position="252"/>
        <end position="273"/>
    </location>
</feature>
<protein>
    <recommendedName>
        <fullName evidence="4">Glycosyltransferase RgtA/B/C/D-like domain-containing protein</fullName>
    </recommendedName>
</protein>
<feature type="transmembrane region" description="Helical" evidence="1">
    <location>
        <begin position="178"/>
        <end position="196"/>
    </location>
</feature>
<gene>
    <name evidence="2" type="ORF">US11_C0005G0007</name>
</gene>
<feature type="transmembrane region" description="Helical" evidence="1">
    <location>
        <begin position="106"/>
        <end position="125"/>
    </location>
</feature>
<accession>A0A0G0HCM7</accession>
<dbReference type="EMBL" id="LBRS01000005">
    <property type="protein sequence ID" value="KKQ01651.1"/>
    <property type="molecule type" value="Genomic_DNA"/>
</dbReference>
<sequence length="546" mass="63353">MLTKHNLFWYFIIPILIFITVFISILPWLLELIATPGDRIFSGINRWSTDYYIYLSYVELGKRGILPVKLLNTTLPHPSLWAHLVYTIPGFLLGHILNFNAIFIYHFSRVIYGIFFLLAAIWFFYKLSKSRLITVTAFFLAFFVSGFAKIKSLIPFDASRYLAWLQEQNIIGRATGPLHYNAGFVMFIVSVLYYFYNRSVWWKKSIIFGFFLNLTILANPFAFLLLTLSFGLYFLVKIISNLKNMLVLKNEFVILTLSYLLVIPLFLYFNYFLSLKPWGIVGLSPKYYIVTTPPISLTEAIMSIGPIFFLGIMGIILTILKREVLQSKKHGIKPLNILIFLISWLIIQFFLLLFGDKVKIHPPRAFSGLYYLPLAFFSSVFIVSLAKKITKTVRINYLWPVFLTLAILFIITLPNYYLSFKEHLYAFTDFRSFQQLSYPTKKQVEAFAFLEKHTPAGSGVLAMFEASSLIIGFSANATELDMPHNIKVGFYSNQMADNEAIKFLKDNRFQYVYYGYQEKSAGGSMEKYPFLKKIYENKEVTIYKVH</sequence>
<reference evidence="2 3" key="1">
    <citation type="journal article" date="2015" name="Nature">
        <title>rRNA introns, odd ribosomes, and small enigmatic genomes across a large radiation of phyla.</title>
        <authorList>
            <person name="Brown C.T."/>
            <person name="Hug L.A."/>
            <person name="Thomas B.C."/>
            <person name="Sharon I."/>
            <person name="Castelle C.J."/>
            <person name="Singh A."/>
            <person name="Wilkins M.J."/>
            <person name="Williams K.H."/>
            <person name="Banfield J.F."/>
        </authorList>
    </citation>
    <scope>NUCLEOTIDE SEQUENCE [LARGE SCALE GENOMIC DNA]</scope>
</reference>
<dbReference type="AlphaFoldDB" id="A0A0G0HCM7"/>
<organism evidence="2 3">
    <name type="scientific">Candidatus Roizmanbacteria bacterium GW2011_GWA2_36_23</name>
    <dbReference type="NCBI Taxonomy" id="1618480"/>
    <lineage>
        <taxon>Bacteria</taxon>
        <taxon>Candidatus Roizmaniibacteriota</taxon>
    </lineage>
</organism>
<feature type="transmembrane region" description="Helical" evidence="1">
    <location>
        <begin position="366"/>
        <end position="385"/>
    </location>
</feature>
<evidence type="ECO:0000256" key="1">
    <source>
        <dbReference type="SAM" id="Phobius"/>
    </source>
</evidence>
<feature type="transmembrane region" description="Helical" evidence="1">
    <location>
        <begin position="300"/>
        <end position="320"/>
    </location>
</feature>
<evidence type="ECO:0000313" key="2">
    <source>
        <dbReference type="EMBL" id="KKQ01651.1"/>
    </source>
</evidence>
<dbReference type="Proteomes" id="UP000034344">
    <property type="component" value="Unassembled WGS sequence"/>
</dbReference>
<keyword evidence="1" id="KW-0472">Membrane</keyword>
<dbReference type="STRING" id="1618480.US11_C0005G0007"/>
<keyword evidence="1" id="KW-1133">Transmembrane helix</keyword>
<feature type="transmembrane region" description="Helical" evidence="1">
    <location>
        <begin position="80"/>
        <end position="99"/>
    </location>
</feature>
<feature type="transmembrane region" description="Helical" evidence="1">
    <location>
        <begin position="131"/>
        <end position="150"/>
    </location>
</feature>
<feature type="transmembrane region" description="Helical" evidence="1">
    <location>
        <begin position="397"/>
        <end position="418"/>
    </location>
</feature>
<proteinExistence type="predicted"/>
<evidence type="ECO:0008006" key="4">
    <source>
        <dbReference type="Google" id="ProtNLM"/>
    </source>
</evidence>
<feature type="transmembrane region" description="Helical" evidence="1">
    <location>
        <begin position="7"/>
        <end position="30"/>
    </location>
</feature>
<name>A0A0G0HCM7_9BACT</name>
<feature type="transmembrane region" description="Helical" evidence="1">
    <location>
        <begin position="332"/>
        <end position="354"/>
    </location>
</feature>